<accession>A0ACB7SY09</accession>
<reference evidence="1" key="1">
    <citation type="submission" date="2020-05" db="EMBL/GenBank/DDBJ databases">
        <title>Large-scale comparative analyses of tick genomes elucidate their genetic diversity and vector capacities.</title>
        <authorList>
            <person name="Jia N."/>
            <person name="Wang J."/>
            <person name="Shi W."/>
            <person name="Du L."/>
            <person name="Sun Y."/>
            <person name="Zhan W."/>
            <person name="Jiang J."/>
            <person name="Wang Q."/>
            <person name="Zhang B."/>
            <person name="Ji P."/>
            <person name="Sakyi L.B."/>
            <person name="Cui X."/>
            <person name="Yuan T."/>
            <person name="Jiang B."/>
            <person name="Yang W."/>
            <person name="Lam T.T.-Y."/>
            <person name="Chang Q."/>
            <person name="Ding S."/>
            <person name="Wang X."/>
            <person name="Zhu J."/>
            <person name="Ruan X."/>
            <person name="Zhao L."/>
            <person name="Wei J."/>
            <person name="Que T."/>
            <person name="Du C."/>
            <person name="Cheng J."/>
            <person name="Dai P."/>
            <person name="Han X."/>
            <person name="Huang E."/>
            <person name="Gao Y."/>
            <person name="Liu J."/>
            <person name="Shao H."/>
            <person name="Ye R."/>
            <person name="Li L."/>
            <person name="Wei W."/>
            <person name="Wang X."/>
            <person name="Wang C."/>
            <person name="Yang T."/>
            <person name="Huo Q."/>
            <person name="Li W."/>
            <person name="Guo W."/>
            <person name="Chen H."/>
            <person name="Zhou L."/>
            <person name="Ni X."/>
            <person name="Tian J."/>
            <person name="Zhou Y."/>
            <person name="Sheng Y."/>
            <person name="Liu T."/>
            <person name="Pan Y."/>
            <person name="Xia L."/>
            <person name="Li J."/>
            <person name="Zhao F."/>
            <person name="Cao W."/>
        </authorList>
    </citation>
    <scope>NUCLEOTIDE SEQUENCE</scope>
    <source>
        <strain evidence="1">Hyas-2018</strain>
    </source>
</reference>
<protein>
    <submittedName>
        <fullName evidence="1">Uncharacterized protein</fullName>
    </submittedName>
</protein>
<keyword evidence="2" id="KW-1185">Reference proteome</keyword>
<evidence type="ECO:0000313" key="1">
    <source>
        <dbReference type="EMBL" id="KAH6938032.1"/>
    </source>
</evidence>
<sequence length="130" mass="13995">MDGGDVRENTASTERKPARPKEDRAHAALARWRRLWRDCVASRKTADAPRGKASSAGPKAAPVDGWPRGADDSAGRWPAACLLSRVMQCHTTKAVRVHLLGRLQMLRPTAGPFVTAAEKEIAAAAAAIFQ</sequence>
<dbReference type="EMBL" id="CM023482">
    <property type="protein sequence ID" value="KAH6938032.1"/>
    <property type="molecule type" value="Genomic_DNA"/>
</dbReference>
<dbReference type="Proteomes" id="UP000821845">
    <property type="component" value="Chromosome 2"/>
</dbReference>
<proteinExistence type="predicted"/>
<name>A0ACB7SY09_HYAAI</name>
<organism evidence="1 2">
    <name type="scientific">Hyalomma asiaticum</name>
    <name type="common">Tick</name>
    <dbReference type="NCBI Taxonomy" id="266040"/>
    <lineage>
        <taxon>Eukaryota</taxon>
        <taxon>Metazoa</taxon>
        <taxon>Ecdysozoa</taxon>
        <taxon>Arthropoda</taxon>
        <taxon>Chelicerata</taxon>
        <taxon>Arachnida</taxon>
        <taxon>Acari</taxon>
        <taxon>Parasitiformes</taxon>
        <taxon>Ixodida</taxon>
        <taxon>Ixodoidea</taxon>
        <taxon>Ixodidae</taxon>
        <taxon>Hyalomminae</taxon>
        <taxon>Hyalomma</taxon>
    </lineage>
</organism>
<evidence type="ECO:0000313" key="2">
    <source>
        <dbReference type="Proteomes" id="UP000821845"/>
    </source>
</evidence>
<comment type="caution">
    <text evidence="1">The sequence shown here is derived from an EMBL/GenBank/DDBJ whole genome shotgun (WGS) entry which is preliminary data.</text>
</comment>
<gene>
    <name evidence="1" type="ORF">HPB50_006518</name>
</gene>